<reference evidence="11" key="1">
    <citation type="submission" date="2017-01" db="EMBL/GenBank/DDBJ databases">
        <authorList>
            <person name="Varghese N."/>
            <person name="Submissions S."/>
        </authorList>
    </citation>
    <scope>NUCLEOTIDE SEQUENCE [LARGE SCALE GENOMIC DNA]</scope>
    <source>
        <strain evidence="11">UM1</strain>
    </source>
</reference>
<dbReference type="InterPro" id="IPR050570">
    <property type="entry name" value="Cell_wall_metabolism_enzyme"/>
</dbReference>
<keyword evidence="8" id="KW-0812">Transmembrane</keyword>
<dbReference type="InterPro" id="IPR011055">
    <property type="entry name" value="Dup_hybrid_motif"/>
</dbReference>
<keyword evidence="3" id="KW-0479">Metal-binding</keyword>
<feature type="domain" description="M23ase beta-sheet core" evidence="9">
    <location>
        <begin position="144"/>
        <end position="234"/>
    </location>
</feature>
<dbReference type="InterPro" id="IPR016047">
    <property type="entry name" value="M23ase_b-sheet_dom"/>
</dbReference>
<dbReference type="GO" id="GO:0046872">
    <property type="term" value="F:metal ion binding"/>
    <property type="evidence" value="ECO:0007669"/>
    <property type="project" value="UniProtKB-KW"/>
</dbReference>
<name>A0A1N6YA00_9GAMM</name>
<evidence type="ECO:0000256" key="6">
    <source>
        <dbReference type="ARBA" id="ARBA00023049"/>
    </source>
</evidence>
<evidence type="ECO:0000259" key="9">
    <source>
        <dbReference type="Pfam" id="PF01551"/>
    </source>
</evidence>
<feature type="compositionally biased region" description="Low complexity" evidence="7">
    <location>
        <begin position="67"/>
        <end position="78"/>
    </location>
</feature>
<evidence type="ECO:0000256" key="7">
    <source>
        <dbReference type="SAM" id="MobiDB-lite"/>
    </source>
</evidence>
<dbReference type="Gene3D" id="2.70.70.10">
    <property type="entry name" value="Glucose Permease (Domain IIA)"/>
    <property type="match status" value="1"/>
</dbReference>
<dbReference type="PANTHER" id="PTHR21666:SF288">
    <property type="entry name" value="CELL DIVISION PROTEIN YTFB"/>
    <property type="match status" value="1"/>
</dbReference>
<dbReference type="SUPFAM" id="SSF51261">
    <property type="entry name" value="Duplicated hybrid motif"/>
    <property type="match status" value="1"/>
</dbReference>
<keyword evidence="4" id="KW-0378">Hydrolase</keyword>
<evidence type="ECO:0000256" key="8">
    <source>
        <dbReference type="SAM" id="Phobius"/>
    </source>
</evidence>
<comment type="cofactor">
    <cofactor evidence="1">
        <name>Zn(2+)</name>
        <dbReference type="ChEBI" id="CHEBI:29105"/>
    </cofactor>
</comment>
<evidence type="ECO:0000313" key="11">
    <source>
        <dbReference type="Proteomes" id="UP000241788"/>
    </source>
</evidence>
<keyword evidence="6" id="KW-0482">Metalloprotease</keyword>
<dbReference type="AlphaFoldDB" id="A0A1N6YA00"/>
<dbReference type="RefSeq" id="WP_083688574.1">
    <property type="nucleotide sequence ID" value="NZ_FTLW01000006.1"/>
</dbReference>
<evidence type="ECO:0000256" key="1">
    <source>
        <dbReference type="ARBA" id="ARBA00001947"/>
    </source>
</evidence>
<protein>
    <submittedName>
        <fullName evidence="10">Peptidase family M23</fullName>
    </submittedName>
</protein>
<keyword evidence="5" id="KW-0862">Zinc</keyword>
<dbReference type="CDD" id="cd12797">
    <property type="entry name" value="M23_peptidase"/>
    <property type="match status" value="1"/>
</dbReference>
<keyword evidence="8" id="KW-0472">Membrane</keyword>
<dbReference type="STRING" id="1604334.SAMN05421546_2432"/>
<dbReference type="GO" id="GO:0006508">
    <property type="term" value="P:proteolysis"/>
    <property type="evidence" value="ECO:0007669"/>
    <property type="project" value="UniProtKB-KW"/>
</dbReference>
<evidence type="ECO:0000313" key="10">
    <source>
        <dbReference type="EMBL" id="SIR11331.1"/>
    </source>
</evidence>
<keyword evidence="2" id="KW-0645">Protease</keyword>
<gene>
    <name evidence="10" type="ORF">SAMN05421546_2432</name>
</gene>
<evidence type="ECO:0000256" key="3">
    <source>
        <dbReference type="ARBA" id="ARBA00022723"/>
    </source>
</evidence>
<keyword evidence="11" id="KW-1185">Reference proteome</keyword>
<evidence type="ECO:0000256" key="2">
    <source>
        <dbReference type="ARBA" id="ARBA00022670"/>
    </source>
</evidence>
<feature type="transmembrane region" description="Helical" evidence="8">
    <location>
        <begin position="30"/>
        <end position="52"/>
    </location>
</feature>
<feature type="region of interest" description="Disordered" evidence="7">
    <location>
        <begin position="67"/>
        <end position="87"/>
    </location>
</feature>
<organism evidence="10 11">
    <name type="scientific">Solilutibacter tolerans</name>
    <dbReference type="NCBI Taxonomy" id="1604334"/>
    <lineage>
        <taxon>Bacteria</taxon>
        <taxon>Pseudomonadati</taxon>
        <taxon>Pseudomonadota</taxon>
        <taxon>Gammaproteobacteria</taxon>
        <taxon>Lysobacterales</taxon>
        <taxon>Lysobacteraceae</taxon>
        <taxon>Solilutibacter</taxon>
    </lineage>
</organism>
<dbReference type="Proteomes" id="UP000241788">
    <property type="component" value="Unassembled WGS sequence"/>
</dbReference>
<proteinExistence type="predicted"/>
<keyword evidence="8" id="KW-1133">Transmembrane helix</keyword>
<accession>A0A1N6YA00</accession>
<dbReference type="PANTHER" id="PTHR21666">
    <property type="entry name" value="PEPTIDASE-RELATED"/>
    <property type="match status" value="1"/>
</dbReference>
<dbReference type="GO" id="GO:0004222">
    <property type="term" value="F:metalloendopeptidase activity"/>
    <property type="evidence" value="ECO:0007669"/>
    <property type="project" value="TreeGrafter"/>
</dbReference>
<sequence length="258" mass="27378">MSEENNTTPATEVPPKVIERRVIEKRGAGLFRQFLLFLAGLLIGANGVYYWMQREAARVASTQSAPAATLPAPNATPAQSPSSTEPPARIIVDPHGSEPPMGALAAPAPAAPTARPGTLVIPVQGTQATQLIDTFTQARGDNRVHDAIDIMAPHGTPVIAAADGKVAKLFESKAGGITLYQYDPGERFVYYYAHLQGYAPGVVEGKTIKQGEVIGFVGSTGNANPDGPHLHFAVGALTAEKKWWDYTAINPYPLLTGR</sequence>
<dbReference type="EMBL" id="FTLW01000006">
    <property type="protein sequence ID" value="SIR11331.1"/>
    <property type="molecule type" value="Genomic_DNA"/>
</dbReference>
<evidence type="ECO:0000256" key="5">
    <source>
        <dbReference type="ARBA" id="ARBA00022833"/>
    </source>
</evidence>
<dbReference type="Pfam" id="PF01551">
    <property type="entry name" value="Peptidase_M23"/>
    <property type="match status" value="1"/>
</dbReference>
<evidence type="ECO:0000256" key="4">
    <source>
        <dbReference type="ARBA" id="ARBA00022801"/>
    </source>
</evidence>